<evidence type="ECO:0000313" key="1">
    <source>
        <dbReference type="EMBL" id="KAJ0074967.1"/>
    </source>
</evidence>
<evidence type="ECO:0000313" key="2">
    <source>
        <dbReference type="Proteomes" id="UP001164250"/>
    </source>
</evidence>
<organism evidence="1 2">
    <name type="scientific">Pistacia atlantica</name>
    <dbReference type="NCBI Taxonomy" id="434234"/>
    <lineage>
        <taxon>Eukaryota</taxon>
        <taxon>Viridiplantae</taxon>
        <taxon>Streptophyta</taxon>
        <taxon>Embryophyta</taxon>
        <taxon>Tracheophyta</taxon>
        <taxon>Spermatophyta</taxon>
        <taxon>Magnoliopsida</taxon>
        <taxon>eudicotyledons</taxon>
        <taxon>Gunneridae</taxon>
        <taxon>Pentapetalae</taxon>
        <taxon>rosids</taxon>
        <taxon>malvids</taxon>
        <taxon>Sapindales</taxon>
        <taxon>Anacardiaceae</taxon>
        <taxon>Pistacia</taxon>
    </lineage>
</organism>
<keyword evidence="2" id="KW-1185">Reference proteome</keyword>
<reference evidence="2" key="1">
    <citation type="journal article" date="2023" name="G3 (Bethesda)">
        <title>Genome assembly and association tests identify interacting loci associated with vigor, precocity, and sex in interspecific pistachio rootstocks.</title>
        <authorList>
            <person name="Palmer W."/>
            <person name="Jacygrad E."/>
            <person name="Sagayaradj S."/>
            <person name="Cavanaugh K."/>
            <person name="Han R."/>
            <person name="Bertier L."/>
            <person name="Beede B."/>
            <person name="Kafkas S."/>
            <person name="Golino D."/>
            <person name="Preece J."/>
            <person name="Michelmore R."/>
        </authorList>
    </citation>
    <scope>NUCLEOTIDE SEQUENCE [LARGE SCALE GENOMIC DNA]</scope>
</reference>
<name>A0ACC0ZQC0_9ROSI</name>
<dbReference type="EMBL" id="CM047910">
    <property type="protein sequence ID" value="KAJ0074967.1"/>
    <property type="molecule type" value="Genomic_DNA"/>
</dbReference>
<proteinExistence type="predicted"/>
<comment type="caution">
    <text evidence="1">The sequence shown here is derived from an EMBL/GenBank/DDBJ whole genome shotgun (WGS) entry which is preliminary data.</text>
</comment>
<accession>A0ACC0ZQC0</accession>
<dbReference type="Proteomes" id="UP001164250">
    <property type="component" value="Chromosome 15"/>
</dbReference>
<gene>
    <name evidence="1" type="ORF">Patl1_34430</name>
</gene>
<sequence>MSLRSSTQTEVRKKGYKSGVDAGKRANGERTI</sequence>
<protein>
    <submittedName>
        <fullName evidence="1">Uncharacterized protein</fullName>
    </submittedName>
</protein>